<name>F4NW19_BATDJ</name>
<dbReference type="AlphaFoldDB" id="F4NW19"/>
<dbReference type="HOGENOM" id="CLU_2359367_0_0_1"/>
<proteinExistence type="predicted"/>
<dbReference type="EMBL" id="GL882880">
    <property type="protein sequence ID" value="EGF82401.1"/>
    <property type="molecule type" value="Genomic_DNA"/>
</dbReference>
<dbReference type="RefSeq" id="XP_006676913.1">
    <property type="nucleotide sequence ID" value="XM_006676850.1"/>
</dbReference>
<dbReference type="InParanoid" id="F4NW19"/>
<evidence type="ECO:0000313" key="2">
    <source>
        <dbReference type="Proteomes" id="UP000007241"/>
    </source>
</evidence>
<gene>
    <name evidence="1" type="ORF">BATDEDRAFT_86624</name>
</gene>
<sequence>MEGEASRHDSFNADRYERLFSDVNYYGLINLATIKELESSIKDRLYKSIKTHPVLVDEGRMEIEMLVEGIANATQKYEQILQRQNEYYKRKHSPTS</sequence>
<dbReference type="Proteomes" id="UP000007241">
    <property type="component" value="Unassembled WGS sequence"/>
</dbReference>
<evidence type="ECO:0000313" key="1">
    <source>
        <dbReference type="EMBL" id="EGF82401.1"/>
    </source>
</evidence>
<keyword evidence="2" id="KW-1185">Reference proteome</keyword>
<organism evidence="1 2">
    <name type="scientific">Batrachochytrium dendrobatidis (strain JAM81 / FGSC 10211)</name>
    <name type="common">Frog chytrid fungus</name>
    <dbReference type="NCBI Taxonomy" id="684364"/>
    <lineage>
        <taxon>Eukaryota</taxon>
        <taxon>Fungi</taxon>
        <taxon>Fungi incertae sedis</taxon>
        <taxon>Chytridiomycota</taxon>
        <taxon>Chytridiomycota incertae sedis</taxon>
        <taxon>Chytridiomycetes</taxon>
        <taxon>Rhizophydiales</taxon>
        <taxon>Rhizophydiales incertae sedis</taxon>
        <taxon>Batrachochytrium</taxon>
    </lineage>
</organism>
<protein>
    <submittedName>
        <fullName evidence="1">Uncharacterized protein</fullName>
    </submittedName>
</protein>
<dbReference type="GeneID" id="18242513"/>
<reference evidence="1 2" key="1">
    <citation type="submission" date="2009-12" db="EMBL/GenBank/DDBJ databases">
        <title>The draft genome of Batrachochytrium dendrobatidis.</title>
        <authorList>
            <consortium name="US DOE Joint Genome Institute (JGI-PGF)"/>
            <person name="Kuo A."/>
            <person name="Salamov A."/>
            <person name="Schmutz J."/>
            <person name="Lucas S."/>
            <person name="Pitluck S."/>
            <person name="Rosenblum E."/>
            <person name="Stajich J."/>
            <person name="Eisen M."/>
            <person name="Grigoriev I.V."/>
        </authorList>
    </citation>
    <scope>NUCLEOTIDE SEQUENCE [LARGE SCALE GENOMIC DNA]</scope>
    <source>
        <strain evidence="2">JAM81 / FGSC 10211</strain>
    </source>
</reference>
<accession>F4NW19</accession>